<dbReference type="GO" id="GO:0016787">
    <property type="term" value="F:hydrolase activity"/>
    <property type="evidence" value="ECO:0007669"/>
    <property type="project" value="UniProtKB-KW"/>
</dbReference>
<feature type="domain" description="AB hydrolase-1" evidence="2">
    <location>
        <begin position="42"/>
        <end position="168"/>
    </location>
</feature>
<dbReference type="InterPro" id="IPR050266">
    <property type="entry name" value="AB_hydrolase_sf"/>
</dbReference>
<dbReference type="Proteomes" id="UP001597286">
    <property type="component" value="Unassembled WGS sequence"/>
</dbReference>
<keyword evidence="1 3" id="KW-0378">Hydrolase</keyword>
<dbReference type="PRINTS" id="PR00111">
    <property type="entry name" value="ABHYDROLASE"/>
</dbReference>
<dbReference type="Pfam" id="PF00561">
    <property type="entry name" value="Abhydrolase_1"/>
    <property type="match status" value="1"/>
</dbReference>
<dbReference type="EMBL" id="JBHUFB010000020">
    <property type="protein sequence ID" value="MFD1814955.1"/>
    <property type="molecule type" value="Genomic_DNA"/>
</dbReference>
<evidence type="ECO:0000259" key="2">
    <source>
        <dbReference type="Pfam" id="PF00561"/>
    </source>
</evidence>
<proteinExistence type="predicted"/>
<dbReference type="PANTHER" id="PTHR43798:SF31">
    <property type="entry name" value="AB HYDROLASE SUPERFAMILY PROTEIN YCLE"/>
    <property type="match status" value="1"/>
</dbReference>
<comment type="caution">
    <text evidence="3">The sequence shown here is derived from an EMBL/GenBank/DDBJ whole genome shotgun (WGS) entry which is preliminary data.</text>
</comment>
<accession>A0ABW4P8X6</accession>
<gene>
    <name evidence="3" type="ORF">ACFSJG_22285</name>
</gene>
<reference evidence="4" key="1">
    <citation type="journal article" date="2019" name="Int. J. Syst. Evol. Microbiol.">
        <title>The Global Catalogue of Microorganisms (GCM) 10K type strain sequencing project: providing services to taxonomists for standard genome sequencing and annotation.</title>
        <authorList>
            <consortium name="The Broad Institute Genomics Platform"/>
            <consortium name="The Broad Institute Genome Sequencing Center for Infectious Disease"/>
            <person name="Wu L."/>
            <person name="Ma J."/>
        </authorList>
    </citation>
    <scope>NUCLEOTIDE SEQUENCE [LARGE SCALE GENOMIC DNA]</scope>
    <source>
        <strain evidence="4">DT72</strain>
    </source>
</reference>
<protein>
    <submittedName>
        <fullName evidence="3">Alpha/beta fold hydrolase</fullName>
    </submittedName>
</protein>
<evidence type="ECO:0000313" key="4">
    <source>
        <dbReference type="Proteomes" id="UP001597286"/>
    </source>
</evidence>
<evidence type="ECO:0000256" key="1">
    <source>
        <dbReference type="ARBA" id="ARBA00022801"/>
    </source>
</evidence>
<keyword evidence="4" id="KW-1185">Reference proteome</keyword>
<organism evidence="3 4">
    <name type="scientific">Rhodococcus gannanensis</name>
    <dbReference type="NCBI Taxonomy" id="1960308"/>
    <lineage>
        <taxon>Bacteria</taxon>
        <taxon>Bacillati</taxon>
        <taxon>Actinomycetota</taxon>
        <taxon>Actinomycetes</taxon>
        <taxon>Mycobacteriales</taxon>
        <taxon>Nocardiaceae</taxon>
        <taxon>Rhodococcus</taxon>
    </lineage>
</organism>
<dbReference type="InterPro" id="IPR000073">
    <property type="entry name" value="AB_hydrolase_1"/>
</dbReference>
<dbReference type="SUPFAM" id="SSF53474">
    <property type="entry name" value="alpha/beta-Hydrolases"/>
    <property type="match status" value="1"/>
</dbReference>
<name>A0ABW4P8X6_9NOCA</name>
<dbReference type="RefSeq" id="WP_378487408.1">
    <property type="nucleotide sequence ID" value="NZ_JBHUFB010000020.1"/>
</dbReference>
<sequence length="289" mass="31097">MYESAPSSPQVAVLRPRHDVRWRQVRIGRAPVDYAVGGHGRPVLFLHGWGLGPATYRNALRELAHRGMRVYAPAMPGFGGTPELPVGERTIDGYATWVGRFVDAVGIRGPVTVVGHSFGGGVGVRAAHDHPDHVDELVLVNSVGGARWLSDGIDRPIHERPIWDWMLSLPADALGSRSVGQVVGAIAGAALPNVIRDPMAVWRAGHLARTADLRPELEALAGRQLPVTLLWGTDDTVIPEASFASMRAALGDPNVVMVRGKHCWPIGDPARFADTVQRVFTRAGELVSA</sequence>
<dbReference type="Gene3D" id="3.40.50.1820">
    <property type="entry name" value="alpha/beta hydrolase"/>
    <property type="match status" value="1"/>
</dbReference>
<dbReference type="InterPro" id="IPR029058">
    <property type="entry name" value="AB_hydrolase_fold"/>
</dbReference>
<dbReference type="PANTHER" id="PTHR43798">
    <property type="entry name" value="MONOACYLGLYCEROL LIPASE"/>
    <property type="match status" value="1"/>
</dbReference>
<evidence type="ECO:0000313" key="3">
    <source>
        <dbReference type="EMBL" id="MFD1814955.1"/>
    </source>
</evidence>